<evidence type="ECO:0000256" key="2">
    <source>
        <dbReference type="SAM" id="Phobius"/>
    </source>
</evidence>
<proteinExistence type="predicted"/>
<gene>
    <name evidence="3" type="ORF">LBRM2904_05.0930</name>
</gene>
<dbReference type="InterPro" id="IPR032675">
    <property type="entry name" value="LRR_dom_sf"/>
</dbReference>
<keyword evidence="2" id="KW-0472">Membrane</keyword>
<name>A0A3P3YXV3_LEIBR</name>
<keyword evidence="2" id="KW-1133">Transmembrane helix</keyword>
<feature type="region of interest" description="Disordered" evidence="1">
    <location>
        <begin position="1"/>
        <end position="50"/>
    </location>
</feature>
<feature type="compositionally biased region" description="Polar residues" evidence="1">
    <location>
        <begin position="14"/>
        <end position="28"/>
    </location>
</feature>
<dbReference type="PANTHER" id="PTHR48010:SF58">
    <property type="entry name" value="RECEPTOR PROTEIN KINASE-LIKE PROTEIN ZAR1"/>
    <property type="match status" value="1"/>
</dbReference>
<dbReference type="PANTHER" id="PTHR48010">
    <property type="entry name" value="OS05G0588300 PROTEIN"/>
    <property type="match status" value="1"/>
</dbReference>
<dbReference type="InterPro" id="IPR050994">
    <property type="entry name" value="At_inactive_RLKs"/>
</dbReference>
<reference evidence="3 4" key="1">
    <citation type="submission" date="2018-09" db="EMBL/GenBank/DDBJ databases">
        <authorList>
            <person name="Peiro R."/>
            <person name="Begona"/>
            <person name="Cbmso G."/>
            <person name="Lopez M."/>
            <person name="Gonzalez S."/>
        </authorList>
    </citation>
    <scope>NUCLEOTIDE SEQUENCE [LARGE SCALE GENOMIC DNA]</scope>
</reference>
<dbReference type="EMBL" id="LS997604">
    <property type="protein sequence ID" value="SYZ62789.1"/>
    <property type="molecule type" value="Genomic_DNA"/>
</dbReference>
<dbReference type="AlphaFoldDB" id="A0A3P3YXV3"/>
<evidence type="ECO:0000313" key="4">
    <source>
        <dbReference type="Proteomes" id="UP000319462"/>
    </source>
</evidence>
<sequence length="450" mass="47921">MISCTSRIPPPSSSLPHTQRDAQSSSEEGGTAHGRRGVPRPCRSVPGLGRTHPPTPLPLLCVRHAHLFTCTLFLLTIFSTAYSPHLTHTHTHTHTHVPLTLQPTHTAPTHTHARTRLTHTFRSNPALHQWPAAAAAAVVSLSLSLTIPPLSPYRGSTSAMATIISVLAAVAVLAAVLALACVAPTASAATAPPATISDASTEYFVKLWADKYPLNYVWSGKDICKYEGISCDTVKQTVTMLLPRVGLTGTIPRFGSKSGFIPANVRVVTINLMDNPGLSDAFPEHYGQLTRLQELYLMNTSLQGTIPQTWNNLANLAILDVSKTKACGNLPAWDSKGMKSLQYMHFKGNNLMKGSVPASLATFGAVSFETTGSRLCGCIPLEFGSSTYMMMQLIRDQPQLNTANCATTNMCTPQDLNCNAKPNAAAIGYSGASVAAVVTSVLVTVASLLA</sequence>
<feature type="transmembrane region" description="Helical" evidence="2">
    <location>
        <begin position="130"/>
        <end position="147"/>
    </location>
</feature>
<keyword evidence="2" id="KW-0812">Transmembrane</keyword>
<dbReference type="SUPFAM" id="SSF52058">
    <property type="entry name" value="L domain-like"/>
    <property type="match status" value="1"/>
</dbReference>
<feature type="transmembrane region" description="Helical" evidence="2">
    <location>
        <begin position="426"/>
        <end position="449"/>
    </location>
</feature>
<organism evidence="3 4">
    <name type="scientific">Leishmania braziliensis MHOM/BR/75/M2904</name>
    <dbReference type="NCBI Taxonomy" id="420245"/>
    <lineage>
        <taxon>Eukaryota</taxon>
        <taxon>Discoba</taxon>
        <taxon>Euglenozoa</taxon>
        <taxon>Kinetoplastea</taxon>
        <taxon>Metakinetoplastina</taxon>
        <taxon>Trypanosomatida</taxon>
        <taxon>Trypanosomatidae</taxon>
        <taxon>Leishmaniinae</taxon>
        <taxon>Leishmania</taxon>
        <taxon>Leishmania braziliensis species complex</taxon>
    </lineage>
</organism>
<evidence type="ECO:0000256" key="1">
    <source>
        <dbReference type="SAM" id="MobiDB-lite"/>
    </source>
</evidence>
<dbReference type="Gene3D" id="3.80.10.10">
    <property type="entry name" value="Ribonuclease Inhibitor"/>
    <property type="match status" value="1"/>
</dbReference>
<evidence type="ECO:0000313" key="3">
    <source>
        <dbReference type="EMBL" id="SYZ62789.1"/>
    </source>
</evidence>
<accession>A0A3P3YXV3</accession>
<feature type="transmembrane region" description="Helical" evidence="2">
    <location>
        <begin position="159"/>
        <end position="180"/>
    </location>
</feature>
<protein>
    <submittedName>
        <fullName evidence="3">Surface_antigen-like_protein</fullName>
    </submittedName>
</protein>
<dbReference type="Proteomes" id="UP000319462">
    <property type="component" value="Chromosome 5"/>
</dbReference>